<evidence type="ECO:0008006" key="3">
    <source>
        <dbReference type="Google" id="ProtNLM"/>
    </source>
</evidence>
<reference evidence="1 2" key="1">
    <citation type="submission" date="2017-05" db="EMBL/GenBank/DDBJ databases">
        <authorList>
            <person name="Varghese N."/>
            <person name="Submissions S."/>
        </authorList>
    </citation>
    <scope>NUCLEOTIDE SEQUENCE [LARGE SCALE GENOMIC DNA]</scope>
    <source>
        <strain evidence="1 2">DSM 16304</strain>
    </source>
</reference>
<evidence type="ECO:0000313" key="2">
    <source>
        <dbReference type="Proteomes" id="UP000317315"/>
    </source>
</evidence>
<dbReference type="AlphaFoldDB" id="A0A521DVF9"/>
<dbReference type="Proteomes" id="UP000317315">
    <property type="component" value="Unassembled WGS sequence"/>
</dbReference>
<proteinExistence type="predicted"/>
<organism evidence="1 2">
    <name type="scientific">Balnearium lithotrophicum</name>
    <dbReference type="NCBI Taxonomy" id="223788"/>
    <lineage>
        <taxon>Bacteria</taxon>
        <taxon>Pseudomonadati</taxon>
        <taxon>Aquificota</taxon>
        <taxon>Aquificia</taxon>
        <taxon>Desulfurobacteriales</taxon>
        <taxon>Desulfurobacteriaceae</taxon>
        <taxon>Balnearium</taxon>
    </lineage>
</organism>
<name>A0A521DVF9_9BACT</name>
<sequence length="93" mass="10579">MESVALAELLVKNPESLKLQVLLHKEDDFALYKSRLKGCSGRGKSGGLRLIWGVYDQALIFVRLYSKSEFSNIPVHELLDNLLNCLEEENQDE</sequence>
<evidence type="ECO:0000313" key="1">
    <source>
        <dbReference type="EMBL" id="SMO74840.1"/>
    </source>
</evidence>
<dbReference type="EMBL" id="FXTM01000025">
    <property type="protein sequence ID" value="SMO74840.1"/>
    <property type="molecule type" value="Genomic_DNA"/>
</dbReference>
<accession>A0A521DVF9</accession>
<protein>
    <recommendedName>
        <fullName evidence="3">RelE toxin of RelE / RelB toxin-antitoxin system</fullName>
    </recommendedName>
</protein>
<gene>
    <name evidence="1" type="ORF">SAMN06269117_12521</name>
</gene>
<keyword evidence="2" id="KW-1185">Reference proteome</keyword>